<name>A0ABY2HHG5_9HYPO</name>
<dbReference type="EMBL" id="PPTA01000001">
    <property type="protein sequence ID" value="TFB07728.1"/>
    <property type="molecule type" value="Genomic_DNA"/>
</dbReference>
<protein>
    <submittedName>
        <fullName evidence="2">Uncharacterized protein</fullName>
    </submittedName>
</protein>
<reference evidence="2 3" key="1">
    <citation type="submission" date="2018-01" db="EMBL/GenBank/DDBJ databases">
        <title>Genome characterization of the sugarcane-associated fungus Trichoderma ghanense CCMA-1212 and their application in lignocelulose bioconversion.</title>
        <authorList>
            <person name="Steindorff A.S."/>
            <person name="Mendes T.D."/>
            <person name="Vilela E.S.D."/>
            <person name="Rodrigues D.S."/>
            <person name="Formighieri E.F."/>
            <person name="Melo I.S."/>
            <person name="Favaro L.C.L."/>
        </authorList>
    </citation>
    <scope>NUCLEOTIDE SEQUENCE [LARGE SCALE GENOMIC DNA]</scope>
    <source>
        <strain evidence="2 3">CCMA-1212</strain>
    </source>
</reference>
<evidence type="ECO:0000313" key="3">
    <source>
        <dbReference type="Proteomes" id="UP001642720"/>
    </source>
</evidence>
<feature type="compositionally biased region" description="Basic and acidic residues" evidence="1">
    <location>
        <begin position="696"/>
        <end position="705"/>
    </location>
</feature>
<organism evidence="2 3">
    <name type="scientific">Trichoderma ghanense</name>
    <dbReference type="NCBI Taxonomy" id="65468"/>
    <lineage>
        <taxon>Eukaryota</taxon>
        <taxon>Fungi</taxon>
        <taxon>Dikarya</taxon>
        <taxon>Ascomycota</taxon>
        <taxon>Pezizomycotina</taxon>
        <taxon>Sordariomycetes</taxon>
        <taxon>Hypocreomycetidae</taxon>
        <taxon>Hypocreales</taxon>
        <taxon>Hypocreaceae</taxon>
        <taxon>Trichoderma</taxon>
    </lineage>
</organism>
<evidence type="ECO:0000313" key="2">
    <source>
        <dbReference type="EMBL" id="TFB07728.1"/>
    </source>
</evidence>
<dbReference type="Proteomes" id="UP001642720">
    <property type="component" value="Unassembled WGS sequence"/>
</dbReference>
<proteinExistence type="predicted"/>
<feature type="region of interest" description="Disordered" evidence="1">
    <location>
        <begin position="670"/>
        <end position="705"/>
    </location>
</feature>
<comment type="caution">
    <text evidence="2">The sequence shown here is derived from an EMBL/GenBank/DDBJ whole genome shotgun (WGS) entry which is preliminary data.</text>
</comment>
<gene>
    <name evidence="2" type="ORF">CCMA1212_001145</name>
</gene>
<feature type="compositionally biased region" description="Polar residues" evidence="1">
    <location>
        <begin position="674"/>
        <end position="684"/>
    </location>
</feature>
<sequence>MSSGNHWVVPVDPPGGAYIGFDSCMQGPVFARAAKDAIDPNSPKVVASNEANQSSDLNNSFDLKDLTFSCDSASSVVADGFIPHFAMTSCANMNVLRKLLTGHSLENVLLYTESSEYFRHVSTFVQDLKVGNSLAPFVYDDPDVRPLLIPGKDLRHTLEDNWCYPCKANRPLSQIACDTTLLVRQDKDGVLSGYRHQAALVEAMDYPDELLSILKDFAALFPNDILPLRTLLLGCHLWADITGHRTLSLERFFEKRKDQSAVPPVPDIPLAVCLILYPHWLKWTELMGLSEFPHPFRFMSQAIKSDMDKEAIGIDPESIDQGRVYSLIAKAKSRIPLMDATYRLEIMPCYMPGSRMPPMFGPMARRPEKAPLALTGLPDVQYLGLGSYVRPDNSKDERPARMQSIRRTSKYTTVALPRHARDSLFIPPGELFRDSEGPDNVFNKTHKRQYMEPAGSEVPLAGRPRKKHCGPDVTQSDKSTSRVTVGVMPSASAGPGYVPVFTKYDEILEAWAEARLGVAHWAHQEGLRQVKHQPRFKLRETIEKAFDQEEADAMQLLREFGIWQASKSLPLDDDYLSIDLPLKLGRMLGLRTPEKLVPGLWTTHFMPQCLEKVARVYLRAQSIQSALQRSRHCRPWEQTKILGDEVIRVLSEVWGKTPNSWRGKLSRFLEDDNSSTAASTTQEGSLYEEDTSDWESSSKKESSSE</sequence>
<accession>A0ABY2HHG5</accession>
<evidence type="ECO:0000256" key="1">
    <source>
        <dbReference type="SAM" id="MobiDB-lite"/>
    </source>
</evidence>
<dbReference type="RefSeq" id="XP_073563929.1">
    <property type="nucleotide sequence ID" value="XM_073698579.1"/>
</dbReference>
<feature type="region of interest" description="Disordered" evidence="1">
    <location>
        <begin position="453"/>
        <end position="481"/>
    </location>
</feature>
<dbReference type="GeneID" id="300573029"/>
<keyword evidence="3" id="KW-1185">Reference proteome</keyword>